<dbReference type="InterPro" id="IPR041492">
    <property type="entry name" value="HAD_2"/>
</dbReference>
<dbReference type="Gene3D" id="1.10.150.240">
    <property type="entry name" value="Putative phosphatase, domain 2"/>
    <property type="match status" value="1"/>
</dbReference>
<dbReference type="PANTHER" id="PTHR43434">
    <property type="entry name" value="PHOSPHOGLYCOLATE PHOSPHATASE"/>
    <property type="match status" value="1"/>
</dbReference>
<organism evidence="11 12">
    <name type="scientific">Hyphomonas hirschiana VP5</name>
    <dbReference type="NCBI Taxonomy" id="1280951"/>
    <lineage>
        <taxon>Bacteria</taxon>
        <taxon>Pseudomonadati</taxon>
        <taxon>Pseudomonadota</taxon>
        <taxon>Alphaproteobacteria</taxon>
        <taxon>Hyphomonadales</taxon>
        <taxon>Hyphomonadaceae</taxon>
        <taxon>Hyphomonas</taxon>
    </lineage>
</organism>
<dbReference type="HAMAP" id="MF_00495">
    <property type="entry name" value="GPH_hydrolase_bact"/>
    <property type="match status" value="1"/>
</dbReference>
<dbReference type="NCBIfam" id="TIGR01549">
    <property type="entry name" value="HAD-SF-IA-v1"/>
    <property type="match status" value="1"/>
</dbReference>
<dbReference type="GO" id="GO:0046295">
    <property type="term" value="P:glycolate biosynthetic process"/>
    <property type="evidence" value="ECO:0007669"/>
    <property type="project" value="UniProtKB-UniRule"/>
</dbReference>
<keyword evidence="9 10" id="KW-0119">Carbohydrate metabolism</keyword>
<evidence type="ECO:0000256" key="5">
    <source>
        <dbReference type="ARBA" id="ARBA00013078"/>
    </source>
</evidence>
<dbReference type="Pfam" id="PF13419">
    <property type="entry name" value="HAD_2"/>
    <property type="match status" value="1"/>
</dbReference>
<accession>A0A059G090</accession>
<dbReference type="GO" id="GO:0005975">
    <property type="term" value="P:carbohydrate metabolic process"/>
    <property type="evidence" value="ECO:0007669"/>
    <property type="project" value="InterPro"/>
</dbReference>
<dbReference type="EC" id="3.1.3.18" evidence="5 10"/>
<keyword evidence="12" id="KW-1185">Reference proteome</keyword>
<dbReference type="OrthoDB" id="9793014at2"/>
<evidence type="ECO:0000256" key="7">
    <source>
        <dbReference type="ARBA" id="ARBA00022801"/>
    </source>
</evidence>
<dbReference type="InterPro" id="IPR006439">
    <property type="entry name" value="HAD-SF_hydro_IA"/>
</dbReference>
<dbReference type="SFLD" id="SFLDG01129">
    <property type="entry name" value="C1.5:_HAD__Beta-PGM__Phosphata"/>
    <property type="match status" value="1"/>
</dbReference>
<dbReference type="Proteomes" id="UP000025061">
    <property type="component" value="Unassembled WGS sequence"/>
</dbReference>
<dbReference type="RefSeq" id="WP_011645732.1">
    <property type="nucleotide sequence ID" value="NZ_ARYI01000001.1"/>
</dbReference>
<evidence type="ECO:0000313" key="11">
    <source>
        <dbReference type="EMBL" id="KCZ96355.1"/>
    </source>
</evidence>
<dbReference type="InterPro" id="IPR036412">
    <property type="entry name" value="HAD-like_sf"/>
</dbReference>
<keyword evidence="6 10" id="KW-0479">Metal-binding</keyword>
<comment type="similarity">
    <text evidence="4 10">Belongs to the HAD-like hydrolase superfamily. CbbY/CbbZ/Gph/YieH family.</text>
</comment>
<comment type="cofactor">
    <cofactor evidence="2 10">
        <name>Mg(2+)</name>
        <dbReference type="ChEBI" id="CHEBI:18420"/>
    </cofactor>
</comment>
<comment type="caution">
    <text evidence="11">The sequence shown here is derived from an EMBL/GenBank/DDBJ whole genome shotgun (WGS) entry which is preliminary data.</text>
</comment>
<evidence type="ECO:0000256" key="6">
    <source>
        <dbReference type="ARBA" id="ARBA00022723"/>
    </source>
</evidence>
<dbReference type="GO" id="GO:0006281">
    <property type="term" value="P:DNA repair"/>
    <property type="evidence" value="ECO:0007669"/>
    <property type="project" value="TreeGrafter"/>
</dbReference>
<evidence type="ECO:0000256" key="8">
    <source>
        <dbReference type="ARBA" id="ARBA00022842"/>
    </source>
</evidence>
<feature type="binding site" evidence="10">
    <location>
        <position position="15"/>
    </location>
    <ligand>
        <name>Mg(2+)</name>
        <dbReference type="ChEBI" id="CHEBI:18420"/>
    </ligand>
</feature>
<evidence type="ECO:0000256" key="1">
    <source>
        <dbReference type="ARBA" id="ARBA00000830"/>
    </source>
</evidence>
<gene>
    <name evidence="11" type="ORF">HHI_01710</name>
</gene>
<name>A0A059G090_9PROT</name>
<evidence type="ECO:0000256" key="10">
    <source>
        <dbReference type="HAMAP-Rule" id="MF_00495"/>
    </source>
</evidence>
<reference evidence="11 12" key="1">
    <citation type="submission" date="2013-04" db="EMBL/GenBank/DDBJ databases">
        <title>Hyphomonas hirschiana VP5 Genome Sequencing.</title>
        <authorList>
            <person name="Lai Q."/>
            <person name="Shao Z."/>
        </authorList>
    </citation>
    <scope>NUCLEOTIDE SEQUENCE [LARGE SCALE GENOMIC DNA]</scope>
    <source>
        <strain evidence="11 12">VP5</strain>
    </source>
</reference>
<feature type="binding site" evidence="10">
    <location>
        <position position="177"/>
    </location>
    <ligand>
        <name>Mg(2+)</name>
        <dbReference type="ChEBI" id="CHEBI:18420"/>
    </ligand>
</feature>
<keyword evidence="7 10" id="KW-0378">Hydrolase</keyword>
<keyword evidence="8 10" id="KW-0460">Magnesium</keyword>
<dbReference type="InterPro" id="IPR023214">
    <property type="entry name" value="HAD_sf"/>
</dbReference>
<dbReference type="EMBL" id="ARYI01000001">
    <property type="protein sequence ID" value="KCZ96355.1"/>
    <property type="molecule type" value="Genomic_DNA"/>
</dbReference>
<evidence type="ECO:0000313" key="12">
    <source>
        <dbReference type="Proteomes" id="UP000025061"/>
    </source>
</evidence>
<dbReference type="GO" id="GO:0008967">
    <property type="term" value="F:phosphoglycolate phosphatase activity"/>
    <property type="evidence" value="ECO:0007669"/>
    <property type="project" value="UniProtKB-UniRule"/>
</dbReference>
<comment type="function">
    <text evidence="10">Specifically catalyzes the dephosphorylation of 2-phosphoglycolate. Is involved in the dissimilation of the intracellular 2-phosphoglycolate formed during the DNA repair of 3'-phosphoglycolate ends, a major class of DNA lesions induced by oxidative stress.</text>
</comment>
<feature type="binding site" evidence="10">
    <location>
        <position position="17"/>
    </location>
    <ligand>
        <name>Mg(2+)</name>
        <dbReference type="ChEBI" id="CHEBI:18420"/>
    </ligand>
</feature>
<dbReference type="GO" id="GO:0005829">
    <property type="term" value="C:cytosol"/>
    <property type="evidence" value="ECO:0007669"/>
    <property type="project" value="TreeGrafter"/>
</dbReference>
<dbReference type="InterPro" id="IPR037512">
    <property type="entry name" value="PGPase_prok"/>
</dbReference>
<feature type="active site" description="Nucleophile" evidence="10">
    <location>
        <position position="15"/>
    </location>
</feature>
<dbReference type="InterPro" id="IPR023198">
    <property type="entry name" value="PGP-like_dom2"/>
</dbReference>
<dbReference type="UniPathway" id="UPA00865">
    <property type="reaction ID" value="UER00834"/>
</dbReference>
<dbReference type="Gene3D" id="3.40.50.1000">
    <property type="entry name" value="HAD superfamily/HAD-like"/>
    <property type="match status" value="1"/>
</dbReference>
<dbReference type="InterPro" id="IPR050155">
    <property type="entry name" value="HAD-like_hydrolase_sf"/>
</dbReference>
<protein>
    <recommendedName>
        <fullName evidence="5 10">Phosphoglycolate phosphatase</fullName>
        <shortName evidence="10">PGP</shortName>
        <shortName evidence="10">PGPase</shortName>
        <ecNumber evidence="5 10">3.1.3.18</ecNumber>
    </recommendedName>
</protein>
<evidence type="ECO:0000256" key="9">
    <source>
        <dbReference type="ARBA" id="ARBA00023277"/>
    </source>
</evidence>
<comment type="catalytic activity">
    <reaction evidence="1 10">
        <text>2-phosphoglycolate + H2O = glycolate + phosphate</text>
        <dbReference type="Rhea" id="RHEA:14369"/>
        <dbReference type="ChEBI" id="CHEBI:15377"/>
        <dbReference type="ChEBI" id="CHEBI:29805"/>
        <dbReference type="ChEBI" id="CHEBI:43474"/>
        <dbReference type="ChEBI" id="CHEBI:58033"/>
        <dbReference type="EC" id="3.1.3.18"/>
    </reaction>
</comment>
<dbReference type="GO" id="GO:0046872">
    <property type="term" value="F:metal ion binding"/>
    <property type="evidence" value="ECO:0007669"/>
    <property type="project" value="UniProtKB-KW"/>
</dbReference>
<evidence type="ECO:0000256" key="2">
    <source>
        <dbReference type="ARBA" id="ARBA00001946"/>
    </source>
</evidence>
<dbReference type="AlphaFoldDB" id="A0A059G090"/>
<dbReference type="SFLD" id="SFLDS00003">
    <property type="entry name" value="Haloacid_Dehalogenase"/>
    <property type="match status" value="1"/>
</dbReference>
<proteinExistence type="inferred from homology"/>
<evidence type="ECO:0000256" key="3">
    <source>
        <dbReference type="ARBA" id="ARBA00004818"/>
    </source>
</evidence>
<dbReference type="SUPFAM" id="SSF56784">
    <property type="entry name" value="HAD-like"/>
    <property type="match status" value="1"/>
</dbReference>
<dbReference type="PANTHER" id="PTHR43434:SF1">
    <property type="entry name" value="PHOSPHOGLYCOLATE PHOSPHATASE"/>
    <property type="match status" value="1"/>
</dbReference>
<comment type="pathway">
    <text evidence="3 10">Organic acid metabolism; glycolate biosynthesis; glycolate from 2-phosphoglycolate: step 1/1.</text>
</comment>
<dbReference type="PATRIC" id="fig|1280951.3.peg.344"/>
<evidence type="ECO:0000256" key="4">
    <source>
        <dbReference type="ARBA" id="ARBA00006171"/>
    </source>
</evidence>
<sequence length="237" mass="25373">MAENGRFDGWTVAFDLDGTLVDTAPDLLGALNHVLTDAGLEPVDLPTIATLIGNGARAMMEKGFGVQGVTLPAAEMDAAFERFIAYYIANIAVDSRPFEGCTEALDALLDAGATLCVCTNKRQDLSERLIGELGLTDRFAAILGADRATNRKPHQDHVFEAVRAAGGTPERALFVGDSRTDERAARNAGLPFLFVTFGYEAETPEMIAPDGIIGHYAQLFDALSVLRDQAIASLRGR</sequence>